<reference evidence="8 9" key="1">
    <citation type="submission" date="2018-03" db="EMBL/GenBank/DDBJ databases">
        <title>Genomic Encyclopedia of Type Strains, Phase III (KMG-III): the genomes of soil and plant-associated and newly described type strains.</title>
        <authorList>
            <person name="Whitman W."/>
        </authorList>
    </citation>
    <scope>NUCLEOTIDE SEQUENCE [LARGE SCALE GENOMIC DNA]</scope>
    <source>
        <strain evidence="8 9">CGMCC 1.12700</strain>
    </source>
</reference>
<dbReference type="PANTHER" id="PTHR42802:SF1">
    <property type="entry name" value="L-ORNITHINE N(5)-MONOOXYGENASE"/>
    <property type="match status" value="1"/>
</dbReference>
<dbReference type="GO" id="GO:0016491">
    <property type="term" value="F:oxidoreductase activity"/>
    <property type="evidence" value="ECO:0007669"/>
    <property type="project" value="UniProtKB-KW"/>
</dbReference>
<organism evidence="8 9">
    <name type="scientific">Taibaiella chishuiensis</name>
    <dbReference type="NCBI Taxonomy" id="1434707"/>
    <lineage>
        <taxon>Bacteria</taxon>
        <taxon>Pseudomonadati</taxon>
        <taxon>Bacteroidota</taxon>
        <taxon>Chitinophagia</taxon>
        <taxon>Chitinophagales</taxon>
        <taxon>Chitinophagaceae</taxon>
        <taxon>Taibaiella</taxon>
    </lineage>
</organism>
<dbReference type="Gene3D" id="3.50.50.60">
    <property type="entry name" value="FAD/NAD(P)-binding domain"/>
    <property type="match status" value="1"/>
</dbReference>
<sequence length="443" mass="50498">MQATIYDVAGIGIGPFNLGFAALAESLPLKSIYFEQRPAFNWHPGMMIENTTLQVPFIADLVSAVDIRNKFSFLNYLQQHARLYQFCIKESFHITRKEYNDYCNWVIGQLPDCHFSHRAETVSYNAAGGYYEITVHDMIQRQIKTYAAKKLLVGVGTSPALPAFAQQCTKECVFHSSEYLRRKKYIPDHTTVTIVGSGQSAAEVFYDLLQLIDTKHLKLNWITDAERFYPMENSKLTFELTSPDYLHHFYGLPAHKKEEVLDRQYMLYKGINQELIDAIYDTLYLKQIHDGRAPAVNIQANCHVSRITGSKKEGFELALYHNELEQPFELHSNIVILCTGYKYEVPGFLDEIGNRICKDEQGRLAAAKNFAVDRNGNEVFISNGAIYSHGFLTPDLGMGPYRNATILNSILGTTHYRLDKRIAFQEFGIPGLKQQTVYEHAVS</sequence>
<evidence type="ECO:0000256" key="1">
    <source>
        <dbReference type="ARBA" id="ARBA00001974"/>
    </source>
</evidence>
<evidence type="ECO:0000256" key="3">
    <source>
        <dbReference type="ARBA" id="ARBA00007588"/>
    </source>
</evidence>
<dbReference type="InterPro" id="IPR036188">
    <property type="entry name" value="FAD/NAD-bd_sf"/>
</dbReference>
<dbReference type="Pfam" id="PF13434">
    <property type="entry name" value="Lys_Orn_oxgnase"/>
    <property type="match status" value="1"/>
</dbReference>
<comment type="similarity">
    <text evidence="3">Belongs to the lysine N(6)-hydroxylase/L-ornithine N(5)-oxygenase family.</text>
</comment>
<dbReference type="RefSeq" id="WP_106522860.1">
    <property type="nucleotide sequence ID" value="NZ_PYGD01000003.1"/>
</dbReference>
<keyword evidence="4" id="KW-0285">Flavoprotein</keyword>
<dbReference type="AlphaFoldDB" id="A0A2P8D628"/>
<dbReference type="OrthoDB" id="7527071at2"/>
<dbReference type="InterPro" id="IPR025700">
    <property type="entry name" value="Lys/Orn_oxygenase"/>
</dbReference>
<gene>
    <name evidence="8" type="ORF">B0I18_103258</name>
</gene>
<evidence type="ECO:0000313" key="8">
    <source>
        <dbReference type="EMBL" id="PSK92680.1"/>
    </source>
</evidence>
<dbReference type="SUPFAM" id="SSF51905">
    <property type="entry name" value="FAD/NAD(P)-binding domain"/>
    <property type="match status" value="2"/>
</dbReference>
<proteinExistence type="inferred from homology"/>
<keyword evidence="7" id="KW-0560">Oxidoreductase</keyword>
<name>A0A2P8D628_9BACT</name>
<keyword evidence="9" id="KW-1185">Reference proteome</keyword>
<dbReference type="Proteomes" id="UP000240572">
    <property type="component" value="Unassembled WGS sequence"/>
</dbReference>
<comment type="cofactor">
    <cofactor evidence="1">
        <name>FAD</name>
        <dbReference type="ChEBI" id="CHEBI:57692"/>
    </cofactor>
</comment>
<comment type="caution">
    <text evidence="8">The sequence shown here is derived from an EMBL/GenBank/DDBJ whole genome shotgun (WGS) entry which is preliminary data.</text>
</comment>
<keyword evidence="5" id="KW-0274">FAD</keyword>
<dbReference type="PANTHER" id="PTHR42802">
    <property type="entry name" value="MONOOXYGENASE"/>
    <property type="match status" value="1"/>
</dbReference>
<evidence type="ECO:0000256" key="6">
    <source>
        <dbReference type="ARBA" id="ARBA00022857"/>
    </source>
</evidence>
<protein>
    <submittedName>
        <fullName evidence="8">Lysine N6-hydroxylase</fullName>
    </submittedName>
</protein>
<evidence type="ECO:0000256" key="2">
    <source>
        <dbReference type="ARBA" id="ARBA00004924"/>
    </source>
</evidence>
<evidence type="ECO:0000256" key="7">
    <source>
        <dbReference type="ARBA" id="ARBA00023002"/>
    </source>
</evidence>
<evidence type="ECO:0000313" key="9">
    <source>
        <dbReference type="Proteomes" id="UP000240572"/>
    </source>
</evidence>
<evidence type="ECO:0000256" key="4">
    <source>
        <dbReference type="ARBA" id="ARBA00022630"/>
    </source>
</evidence>
<keyword evidence="6" id="KW-0521">NADP</keyword>
<accession>A0A2P8D628</accession>
<dbReference type="EMBL" id="PYGD01000003">
    <property type="protein sequence ID" value="PSK92680.1"/>
    <property type="molecule type" value="Genomic_DNA"/>
</dbReference>
<comment type="pathway">
    <text evidence="2">Siderophore biosynthesis.</text>
</comment>
<evidence type="ECO:0000256" key="5">
    <source>
        <dbReference type="ARBA" id="ARBA00022827"/>
    </source>
</evidence>